<proteinExistence type="predicted"/>
<keyword evidence="6" id="KW-1185">Reference proteome</keyword>
<dbReference type="OrthoDB" id="9808421at2"/>
<organism evidence="5 6">
    <name type="scientific">Arenimonas oryziterrae DSM 21050 = YC6267</name>
    <dbReference type="NCBI Taxonomy" id="1121015"/>
    <lineage>
        <taxon>Bacteria</taxon>
        <taxon>Pseudomonadati</taxon>
        <taxon>Pseudomonadota</taxon>
        <taxon>Gammaproteobacteria</taxon>
        <taxon>Lysobacterales</taxon>
        <taxon>Lysobacteraceae</taxon>
        <taxon>Arenimonas</taxon>
    </lineage>
</organism>
<evidence type="ECO:0000259" key="3">
    <source>
        <dbReference type="Pfam" id="PF02563"/>
    </source>
</evidence>
<evidence type="ECO:0000313" key="6">
    <source>
        <dbReference type="Proteomes" id="UP000029385"/>
    </source>
</evidence>
<dbReference type="EMBL" id="AVCI01000001">
    <property type="protein sequence ID" value="KFN45093.1"/>
    <property type="molecule type" value="Genomic_DNA"/>
</dbReference>
<dbReference type="InterPro" id="IPR019554">
    <property type="entry name" value="Soluble_ligand-bd"/>
</dbReference>
<accession>A0A091AXP4</accession>
<name>A0A091AXP4_9GAMM</name>
<evidence type="ECO:0000259" key="4">
    <source>
        <dbReference type="Pfam" id="PF10531"/>
    </source>
</evidence>
<dbReference type="AlphaFoldDB" id="A0A091AXP4"/>
<feature type="chain" id="PRO_5001869224" evidence="2">
    <location>
        <begin position="24"/>
        <end position="242"/>
    </location>
</feature>
<dbReference type="eggNOG" id="COG1596">
    <property type="taxonomic scope" value="Bacteria"/>
</dbReference>
<comment type="caution">
    <text evidence="5">The sequence shown here is derived from an EMBL/GenBank/DDBJ whole genome shotgun (WGS) entry which is preliminary data.</text>
</comment>
<dbReference type="InterPro" id="IPR049712">
    <property type="entry name" value="Poly_export"/>
</dbReference>
<feature type="domain" description="Polysaccharide export protein N-terminal" evidence="3">
    <location>
        <begin position="60"/>
        <end position="133"/>
    </location>
</feature>
<dbReference type="Proteomes" id="UP000029385">
    <property type="component" value="Unassembled WGS sequence"/>
</dbReference>
<dbReference type="PANTHER" id="PTHR33619">
    <property type="entry name" value="POLYSACCHARIDE EXPORT PROTEIN GFCE-RELATED"/>
    <property type="match status" value="1"/>
</dbReference>
<keyword evidence="1 2" id="KW-0732">Signal</keyword>
<protein>
    <submittedName>
        <fullName evidence="5">Uncharacterized protein</fullName>
    </submittedName>
</protein>
<dbReference type="Pfam" id="PF02563">
    <property type="entry name" value="Poly_export"/>
    <property type="match status" value="1"/>
</dbReference>
<dbReference type="GO" id="GO:0015159">
    <property type="term" value="F:polysaccharide transmembrane transporter activity"/>
    <property type="evidence" value="ECO:0007669"/>
    <property type="project" value="InterPro"/>
</dbReference>
<evidence type="ECO:0000256" key="1">
    <source>
        <dbReference type="ARBA" id="ARBA00022729"/>
    </source>
</evidence>
<reference evidence="5 6" key="1">
    <citation type="submission" date="2013-09" db="EMBL/GenBank/DDBJ databases">
        <title>Genome sequencing of Arenimonas oryziterrae.</title>
        <authorList>
            <person name="Chen F."/>
            <person name="Wang G."/>
        </authorList>
    </citation>
    <scope>NUCLEOTIDE SEQUENCE [LARGE SCALE GENOMIC DNA]</scope>
    <source>
        <strain evidence="5 6">YC6267</strain>
    </source>
</reference>
<evidence type="ECO:0000256" key="2">
    <source>
        <dbReference type="SAM" id="SignalP"/>
    </source>
</evidence>
<sequence length="242" mass="25652">MLPTSRLLIVGLLALAASLSGCASSSGNAVRSGTAHAVTSTESLPAPDTTAQSGAYTGVDNYRVGPQDLLEITVFQVPDLNRTVRINSGGQISLPLIGQMQAGGKTVPELESEISAKLTEKYLQNPQVSVFVKEFTSQRVTLEGAVKKPGIYPLTGRTTLLQSIAMAGGMDQLANLQGIVVFRMIDGKKMAAVFDLKQIRAGQAEDPQIYGDDVVVVDQSGSKTALRRIIEAVPVLNMFGVY</sequence>
<dbReference type="PANTHER" id="PTHR33619:SF3">
    <property type="entry name" value="POLYSACCHARIDE EXPORT PROTEIN GFCE-RELATED"/>
    <property type="match status" value="1"/>
</dbReference>
<dbReference type="PROSITE" id="PS51257">
    <property type="entry name" value="PROKAR_LIPOPROTEIN"/>
    <property type="match status" value="1"/>
</dbReference>
<feature type="signal peptide" evidence="2">
    <location>
        <begin position="1"/>
        <end position="23"/>
    </location>
</feature>
<gene>
    <name evidence="5" type="ORF">N789_03460</name>
</gene>
<dbReference type="RefSeq" id="WP_022969258.1">
    <property type="nucleotide sequence ID" value="NZ_ATVD01000002.1"/>
</dbReference>
<dbReference type="Pfam" id="PF10531">
    <property type="entry name" value="SLBB"/>
    <property type="match status" value="1"/>
</dbReference>
<dbReference type="STRING" id="1121015.GCA_000420545_01637"/>
<dbReference type="InterPro" id="IPR003715">
    <property type="entry name" value="Poly_export_N"/>
</dbReference>
<dbReference type="Gene3D" id="3.10.560.10">
    <property type="entry name" value="Outer membrane lipoprotein wza domain like"/>
    <property type="match status" value="1"/>
</dbReference>
<evidence type="ECO:0000313" key="5">
    <source>
        <dbReference type="EMBL" id="KFN45093.1"/>
    </source>
</evidence>
<dbReference type="PATRIC" id="fig|1121015.4.peg.681"/>
<feature type="domain" description="Soluble ligand binding" evidence="4">
    <location>
        <begin position="139"/>
        <end position="191"/>
    </location>
</feature>